<dbReference type="InterPro" id="IPR000627">
    <property type="entry name" value="Intradiol_dOase_C"/>
</dbReference>
<organism evidence="4 5">
    <name type="scientific">Septoria linicola</name>
    <dbReference type="NCBI Taxonomy" id="215465"/>
    <lineage>
        <taxon>Eukaryota</taxon>
        <taxon>Fungi</taxon>
        <taxon>Dikarya</taxon>
        <taxon>Ascomycota</taxon>
        <taxon>Pezizomycotina</taxon>
        <taxon>Dothideomycetes</taxon>
        <taxon>Dothideomycetidae</taxon>
        <taxon>Mycosphaerellales</taxon>
        <taxon>Mycosphaerellaceae</taxon>
        <taxon>Septoria</taxon>
    </lineage>
</organism>
<evidence type="ECO:0000256" key="1">
    <source>
        <dbReference type="SAM" id="MobiDB-lite"/>
    </source>
</evidence>
<dbReference type="PANTHER" id="PTHR34315">
    <property type="match status" value="1"/>
</dbReference>
<evidence type="ECO:0000313" key="5">
    <source>
        <dbReference type="Proteomes" id="UP001056384"/>
    </source>
</evidence>
<feature type="compositionally biased region" description="Low complexity" evidence="1">
    <location>
        <begin position="373"/>
        <end position="391"/>
    </location>
</feature>
<dbReference type="Pfam" id="PF00775">
    <property type="entry name" value="Dioxygenase_C"/>
    <property type="match status" value="1"/>
</dbReference>
<dbReference type="Proteomes" id="UP001056384">
    <property type="component" value="Chromosome 6"/>
</dbReference>
<dbReference type="Gene3D" id="2.60.130.10">
    <property type="entry name" value="Aromatic compound dioxygenase"/>
    <property type="match status" value="1"/>
</dbReference>
<keyword evidence="5" id="KW-1185">Reference proteome</keyword>
<feature type="signal peptide" evidence="2">
    <location>
        <begin position="1"/>
        <end position="19"/>
    </location>
</feature>
<evidence type="ECO:0000313" key="4">
    <source>
        <dbReference type="EMBL" id="USW54028.1"/>
    </source>
</evidence>
<feature type="region of interest" description="Disordered" evidence="1">
    <location>
        <begin position="344"/>
        <end position="391"/>
    </location>
</feature>
<feature type="compositionally biased region" description="Gly residues" evidence="1">
    <location>
        <begin position="354"/>
        <end position="372"/>
    </location>
</feature>
<dbReference type="GO" id="GO:0016702">
    <property type="term" value="F:oxidoreductase activity, acting on single donors with incorporation of molecular oxygen, incorporation of two atoms of oxygen"/>
    <property type="evidence" value="ECO:0007669"/>
    <property type="project" value="InterPro"/>
</dbReference>
<keyword evidence="4" id="KW-0560">Oxidoreductase</keyword>
<dbReference type="CDD" id="cd03457">
    <property type="entry name" value="intradiol_dioxygenase_like"/>
    <property type="match status" value="1"/>
</dbReference>
<sequence length="391" mass="41306">MAPVTSLLALGLLTVGSLAHPGHSVAEEAAERGEFFRVHKPRSIRSCANDLKRRGHLEKSLARRQEFAKHARAKRSLSNDKPLVRRDFAEYNISHASTPGVKFGDDETLLFTDNSSCILQPEVTQGPYYIDGELIRSDMSEDQEGVPLFLDIQFIDTANCEPVPAVYVDAWHCNATGVYSGVAASGNGNSDDITNLDNTFLRGLQQTDVNGVVQFESIVPGHYTGRAPHIHVLTHNINSTNIRSNGTLLEGYGNFSTHASHVGQIFLDQDLITEVGTVEPYLSNTQDLTLNSDDSILGEEAADMDPFVQYVLIGDSIEDGILAWISLGIDTSSDQEISSAGTHYKEGGVANENGGMGGGAPGGGSGGPGGNGTAPSGAPSGAAPSGTSAPA</sequence>
<dbReference type="AlphaFoldDB" id="A0A9Q9AXS5"/>
<proteinExistence type="predicted"/>
<dbReference type="SUPFAM" id="SSF49482">
    <property type="entry name" value="Aromatic compound dioxygenase"/>
    <property type="match status" value="1"/>
</dbReference>
<name>A0A9Q9AXS5_9PEZI</name>
<keyword evidence="2" id="KW-0732">Signal</keyword>
<evidence type="ECO:0000256" key="2">
    <source>
        <dbReference type="SAM" id="SignalP"/>
    </source>
</evidence>
<protein>
    <submittedName>
        <fullName evidence="4">Intradiol ring-cleavage dioxygenase</fullName>
    </submittedName>
</protein>
<feature type="chain" id="PRO_5040481455" evidence="2">
    <location>
        <begin position="20"/>
        <end position="391"/>
    </location>
</feature>
<accession>A0A9Q9AXS5</accession>
<evidence type="ECO:0000259" key="3">
    <source>
        <dbReference type="Pfam" id="PF00775"/>
    </source>
</evidence>
<reference evidence="4" key="1">
    <citation type="submission" date="2022-06" db="EMBL/GenBank/DDBJ databases">
        <title>Complete genome sequences of two strains of the flax pathogen Septoria linicola.</title>
        <authorList>
            <person name="Lapalu N."/>
            <person name="Simon A."/>
            <person name="Demenou B."/>
            <person name="Paumier D."/>
            <person name="Guillot M.-P."/>
            <person name="Gout L."/>
            <person name="Valade R."/>
        </authorList>
    </citation>
    <scope>NUCLEOTIDE SEQUENCE</scope>
    <source>
        <strain evidence="4">SE15195</strain>
    </source>
</reference>
<dbReference type="GO" id="GO:0008199">
    <property type="term" value="F:ferric iron binding"/>
    <property type="evidence" value="ECO:0007669"/>
    <property type="project" value="InterPro"/>
</dbReference>
<dbReference type="PANTHER" id="PTHR34315:SF1">
    <property type="entry name" value="INTRADIOL RING-CLEAVAGE DIOXYGENASES DOMAIN-CONTAINING PROTEIN-RELATED"/>
    <property type="match status" value="1"/>
</dbReference>
<feature type="domain" description="Intradiol ring-cleavage dioxygenases" evidence="3">
    <location>
        <begin position="130"/>
        <end position="227"/>
    </location>
</feature>
<gene>
    <name evidence="4" type="ORF">Slin15195_G073470</name>
</gene>
<dbReference type="EMBL" id="CP099423">
    <property type="protein sequence ID" value="USW54028.1"/>
    <property type="molecule type" value="Genomic_DNA"/>
</dbReference>
<dbReference type="InterPro" id="IPR015889">
    <property type="entry name" value="Intradiol_dOase_core"/>
</dbReference>
<keyword evidence="4" id="KW-0223">Dioxygenase</keyword>